<evidence type="ECO:0000313" key="2">
    <source>
        <dbReference type="EMBL" id="PRY85705.1"/>
    </source>
</evidence>
<feature type="signal peptide" evidence="1">
    <location>
        <begin position="1"/>
        <end position="21"/>
    </location>
</feature>
<keyword evidence="1" id="KW-0732">Signal</keyword>
<evidence type="ECO:0000256" key="1">
    <source>
        <dbReference type="SAM" id="SignalP"/>
    </source>
</evidence>
<dbReference type="EMBL" id="PVTR01000011">
    <property type="protein sequence ID" value="PRY85705.1"/>
    <property type="molecule type" value="Genomic_DNA"/>
</dbReference>
<evidence type="ECO:0000313" key="3">
    <source>
        <dbReference type="Proteomes" id="UP000238157"/>
    </source>
</evidence>
<organism evidence="2 3">
    <name type="scientific">Mongoliibacter ruber</name>
    <dbReference type="NCBI Taxonomy" id="1750599"/>
    <lineage>
        <taxon>Bacteria</taxon>
        <taxon>Pseudomonadati</taxon>
        <taxon>Bacteroidota</taxon>
        <taxon>Cytophagia</taxon>
        <taxon>Cytophagales</taxon>
        <taxon>Cyclobacteriaceae</taxon>
        <taxon>Mongoliibacter</taxon>
    </lineage>
</organism>
<sequence>MKKVLILTFISLFLGVAHTFAQEDELEFLDNRMMYTKYYVSDFFNDTTKWAWEADVVYRRQSQLGQGDIWDAPLRLSIRPWIAYQFTKLTRVSLNPMGIFYSAPRYPLESDLDRPFEREMRTTLQINNYVYYNRFNFTHRLRFESRWRGIDGDTRPNHNWRVRYRLRTRIPLNTDYFYTNNTWYISQYSEMHVEWGRDYGTNFFSQNRNYVGIGYRFWEWTRIELGYIVQLNTRGNNRQVDLSQGPMFYLFMDVLSKNKRRYNYSF</sequence>
<accession>A0A2T0WGB0</accession>
<name>A0A2T0WGB0_9BACT</name>
<dbReference type="InterPro" id="IPR019619">
    <property type="entry name" value="DUF2490"/>
</dbReference>
<gene>
    <name evidence="2" type="ORF">CLW00_11147</name>
</gene>
<dbReference type="AlphaFoldDB" id="A0A2T0WGB0"/>
<dbReference type="RefSeq" id="WP_106134883.1">
    <property type="nucleotide sequence ID" value="NZ_PVTR01000011.1"/>
</dbReference>
<proteinExistence type="predicted"/>
<keyword evidence="3" id="KW-1185">Reference proteome</keyword>
<feature type="chain" id="PRO_5015727718" evidence="1">
    <location>
        <begin position="22"/>
        <end position="266"/>
    </location>
</feature>
<reference evidence="2 3" key="1">
    <citation type="submission" date="2018-03" db="EMBL/GenBank/DDBJ databases">
        <title>Genomic Encyclopedia of Archaeal and Bacterial Type Strains, Phase II (KMG-II): from individual species to whole genera.</title>
        <authorList>
            <person name="Goeker M."/>
        </authorList>
    </citation>
    <scope>NUCLEOTIDE SEQUENCE [LARGE SCALE GENOMIC DNA]</scope>
    <source>
        <strain evidence="2 3">DSM 27929</strain>
    </source>
</reference>
<protein>
    <submittedName>
        <fullName evidence="2">Uncharacterized protein DUF2490</fullName>
    </submittedName>
</protein>
<dbReference type="OrthoDB" id="1118734at2"/>
<comment type="caution">
    <text evidence="2">The sequence shown here is derived from an EMBL/GenBank/DDBJ whole genome shotgun (WGS) entry which is preliminary data.</text>
</comment>
<dbReference type="Proteomes" id="UP000238157">
    <property type="component" value="Unassembled WGS sequence"/>
</dbReference>
<dbReference type="Pfam" id="PF10677">
    <property type="entry name" value="DUF2490"/>
    <property type="match status" value="1"/>
</dbReference>